<dbReference type="EMBL" id="CP009512">
    <property type="protein sequence ID" value="AKB63706.1"/>
    <property type="molecule type" value="Genomic_DNA"/>
</dbReference>
<dbReference type="PANTHER" id="PTHR37460">
    <property type="entry name" value="ENDONUCLEASE III"/>
    <property type="match status" value="1"/>
</dbReference>
<keyword evidence="1" id="KW-0456">Lyase</keyword>
<dbReference type="Pfam" id="PF01986">
    <property type="entry name" value="DUF123"/>
    <property type="match status" value="1"/>
</dbReference>
<dbReference type="Proteomes" id="UP000033097">
    <property type="component" value="Chromosome"/>
</dbReference>
<gene>
    <name evidence="1" type="ORF">MSMAS_0510</name>
</gene>
<organism evidence="1 2">
    <name type="scientific">Methanosarcina mazei S-6</name>
    <dbReference type="NCBI Taxonomy" id="213585"/>
    <lineage>
        <taxon>Archaea</taxon>
        <taxon>Methanobacteriati</taxon>
        <taxon>Methanobacteriota</taxon>
        <taxon>Stenosarchaea group</taxon>
        <taxon>Methanomicrobia</taxon>
        <taxon>Methanosarcinales</taxon>
        <taxon>Methanosarcinaceae</taxon>
        <taxon>Methanosarcina</taxon>
    </lineage>
</organism>
<name>A0A0E3LTL0_METMZ</name>
<proteinExistence type="predicted"/>
<dbReference type="RefSeq" id="WP_011032743.1">
    <property type="nucleotide sequence ID" value="NZ_CP009512.1"/>
</dbReference>
<keyword evidence="1" id="KW-0378">Hydrolase</keyword>
<dbReference type="GeneID" id="24850144"/>
<dbReference type="PANTHER" id="PTHR37460:SF1">
    <property type="entry name" value="ENDONUCLEASE III"/>
    <property type="match status" value="1"/>
</dbReference>
<dbReference type="GO" id="GO:0140078">
    <property type="term" value="F:class I DNA-(apurinic or apyrimidinic site) endonuclease activity"/>
    <property type="evidence" value="ECO:0007669"/>
    <property type="project" value="UniProtKB-EC"/>
</dbReference>
<evidence type="ECO:0000313" key="1">
    <source>
        <dbReference type="EMBL" id="AKB63706.1"/>
    </source>
</evidence>
<dbReference type="InterPro" id="IPR002837">
    <property type="entry name" value="DUF123"/>
</dbReference>
<evidence type="ECO:0000313" key="2">
    <source>
        <dbReference type="Proteomes" id="UP000033097"/>
    </source>
</evidence>
<protein>
    <submittedName>
        <fullName evidence="1">Endonuclease III</fullName>
        <ecNumber evidence="1">4.2.99.18</ecNumber>
    </submittedName>
</protein>
<accession>A0A0E3LTL0</accession>
<dbReference type="KEGG" id="mmj:MSMAS_0510"/>
<dbReference type="STRING" id="213585.MSMAS_0510"/>
<keyword evidence="1" id="KW-0540">Nuclease</keyword>
<dbReference type="PATRIC" id="fig|213585.10.peg.630"/>
<dbReference type="EC" id="4.2.99.18" evidence="1"/>
<dbReference type="AlphaFoldDB" id="A0A0E3LTL0"/>
<dbReference type="CDD" id="cd10441">
    <property type="entry name" value="GIY-YIG_COG1833"/>
    <property type="match status" value="1"/>
</dbReference>
<keyword evidence="1" id="KW-0255">Endonuclease</keyword>
<dbReference type="HOGENOM" id="CLU_115699_0_1_2"/>
<sequence>MDFSEKGVYCLVFENRGCVVEVGKKGTFSFPEGFHIYVGSALGSGGMKRVKRHIELSLKKDKNPRWHVDYLHLNPSFKLLGAVCASTSDRFECKIACKLGSDSAPGFGCTDCACISHLFYRREDPFPEITAVFEALGLLPIAFEC</sequence>
<reference evidence="1 2" key="1">
    <citation type="submission" date="2014-07" db="EMBL/GenBank/DDBJ databases">
        <title>Methanogenic archaea and the global carbon cycle.</title>
        <authorList>
            <person name="Henriksen J.R."/>
            <person name="Luke J."/>
            <person name="Reinhart S."/>
            <person name="Benedict M.N."/>
            <person name="Youngblut N.D."/>
            <person name="Metcalf M.E."/>
            <person name="Whitaker R.J."/>
            <person name="Metcalf W.W."/>
        </authorList>
    </citation>
    <scope>NUCLEOTIDE SEQUENCE [LARGE SCALE GENOMIC DNA]</scope>
    <source>
        <strain evidence="1 2">S-6</strain>
    </source>
</reference>